<accession>A0A514TVV3</accession>
<keyword evidence="2" id="KW-1185">Reference proteome</keyword>
<proteinExistence type="predicted"/>
<name>A0A514TVV3_9CAUD</name>
<gene>
    <name evidence="1" type="ORF">D3_0160</name>
</gene>
<evidence type="ECO:0000313" key="2">
    <source>
        <dbReference type="Proteomes" id="UP000319658"/>
    </source>
</evidence>
<dbReference type="Proteomes" id="UP000319658">
    <property type="component" value="Segment"/>
</dbReference>
<reference evidence="1 2" key="1">
    <citation type="submission" date="2019-06" db="EMBL/GenBank/DDBJ databases">
        <title>Complete genome sequence of Aeromonas hydrophila bacteriophage D3.</title>
        <authorList>
            <person name="Rai S."/>
            <person name="Tyagi A."/>
            <person name="Kumar N."/>
            <person name="Singh N."/>
        </authorList>
    </citation>
    <scope>NUCLEOTIDE SEQUENCE [LARGE SCALE GENOMIC DNA]</scope>
</reference>
<organism evidence="1 2">
    <name type="scientific">Aeromonas phage D3</name>
    <dbReference type="NCBI Taxonomy" id="2593327"/>
    <lineage>
        <taxon>Viruses</taxon>
        <taxon>Duplodnaviria</taxon>
        <taxon>Heunggongvirae</taxon>
        <taxon>Uroviricota</taxon>
        <taxon>Caudoviricetes</taxon>
        <taxon>Chimalliviridae</taxon>
        <taxon>Ludhianavirus</taxon>
        <taxon>Ludhianavirus D3</taxon>
    </lineage>
</organism>
<dbReference type="EMBL" id="MN102098">
    <property type="protein sequence ID" value="QDJ97158.1"/>
    <property type="molecule type" value="Genomic_DNA"/>
</dbReference>
<sequence>MKTLPNEFLKVNPIASQVIPLYFEDAWNMNSQGSWKINGRHDDVGYDVEIIHALGSVIVRGTFGHNVGVITMPRNNMAKMAIGETMVQAVANLDNSRLCTEANPQSKDKILALFDAAFSRAKREVNYFKASNAGYKGADLMRQAEFIGLGAILTRLIANRKISMGDFEVLTMSGWEIDFDRMTEINEGKVGLFDAPAIILRSTAKVDIHVTLKATGTIIVSLIEQAEGEVIHRTTLPMGVCDQITGTHSSLNENCTSMFVELSKYILGGKNRS</sequence>
<evidence type="ECO:0000313" key="1">
    <source>
        <dbReference type="EMBL" id="QDJ97158.1"/>
    </source>
</evidence>
<protein>
    <submittedName>
        <fullName evidence="1">Uncharacterized protein</fullName>
    </submittedName>
</protein>